<reference evidence="2" key="1">
    <citation type="journal article" date="2011" name="Proc. Natl. Acad. Sci. U.S.A.">
        <title>Obligate biotrophy features unraveled by the genomic analysis of rust fungi.</title>
        <authorList>
            <person name="Duplessis S."/>
            <person name="Cuomo C.A."/>
            <person name="Lin Y.-C."/>
            <person name="Aerts A."/>
            <person name="Tisserant E."/>
            <person name="Veneault-Fourrey C."/>
            <person name="Joly D.L."/>
            <person name="Hacquard S."/>
            <person name="Amselem J."/>
            <person name="Cantarel B.L."/>
            <person name="Chiu R."/>
            <person name="Coutinho P.M."/>
            <person name="Feau N."/>
            <person name="Field M."/>
            <person name="Frey P."/>
            <person name="Gelhaye E."/>
            <person name="Goldberg J."/>
            <person name="Grabherr M.G."/>
            <person name="Kodira C.D."/>
            <person name="Kohler A."/>
            <person name="Kuees U."/>
            <person name="Lindquist E.A."/>
            <person name="Lucas S.M."/>
            <person name="Mago R."/>
            <person name="Mauceli E."/>
            <person name="Morin E."/>
            <person name="Murat C."/>
            <person name="Pangilinan J.L."/>
            <person name="Park R."/>
            <person name="Pearson M."/>
            <person name="Quesneville H."/>
            <person name="Rouhier N."/>
            <person name="Sakthikumar S."/>
            <person name="Salamov A.A."/>
            <person name="Schmutz J."/>
            <person name="Selles B."/>
            <person name="Shapiro H."/>
            <person name="Tanguay P."/>
            <person name="Tuskan G.A."/>
            <person name="Henrissat B."/>
            <person name="Van de Peer Y."/>
            <person name="Rouze P."/>
            <person name="Ellis J.G."/>
            <person name="Dodds P.N."/>
            <person name="Schein J.E."/>
            <person name="Zhong S."/>
            <person name="Hamelin R.C."/>
            <person name="Grigoriev I.V."/>
            <person name="Szabo L.J."/>
            <person name="Martin F."/>
        </authorList>
    </citation>
    <scope>NUCLEOTIDE SEQUENCE [LARGE SCALE GENOMIC DNA]</scope>
    <source>
        <strain evidence="2">98AG31 / pathotype 3-4-7</strain>
    </source>
</reference>
<dbReference type="Proteomes" id="UP000001072">
    <property type="component" value="Unassembled WGS sequence"/>
</dbReference>
<dbReference type="PANTHER" id="PTHR14614">
    <property type="entry name" value="HEPATOCELLULAR CARCINOMA-ASSOCIATED ANTIGEN"/>
    <property type="match status" value="1"/>
</dbReference>
<dbReference type="GO" id="GO:0008757">
    <property type="term" value="F:S-adenosylmethionine-dependent methyltransferase activity"/>
    <property type="evidence" value="ECO:0007669"/>
    <property type="project" value="UniProtKB-ARBA"/>
</dbReference>
<proteinExistence type="predicted"/>
<dbReference type="AlphaFoldDB" id="F4S318"/>
<dbReference type="GO" id="GO:0005737">
    <property type="term" value="C:cytoplasm"/>
    <property type="evidence" value="ECO:0007669"/>
    <property type="project" value="TreeGrafter"/>
</dbReference>
<dbReference type="EMBL" id="GL883142">
    <property type="protein sequence ID" value="EGG00981.1"/>
    <property type="molecule type" value="Genomic_DNA"/>
</dbReference>
<accession>F4S318</accession>
<dbReference type="InParanoid" id="F4S318"/>
<dbReference type="Gene3D" id="3.40.50.150">
    <property type="entry name" value="Vaccinia Virus protein VP39"/>
    <property type="match status" value="1"/>
</dbReference>
<gene>
    <name evidence="1" type="ORF">MELLADRAFT_73094</name>
</gene>
<evidence type="ECO:0000313" key="2">
    <source>
        <dbReference type="Proteomes" id="UP000001072"/>
    </source>
</evidence>
<dbReference type="PANTHER" id="PTHR14614:SF104">
    <property type="entry name" value="N-METHYLTRANSFERASE, PUTATIVE (AFU_ORTHOLOGUE AFUA_1G17750)-RELATED"/>
    <property type="match status" value="1"/>
</dbReference>
<dbReference type="GeneID" id="18932281"/>
<name>F4S318_MELLP</name>
<dbReference type="eggNOG" id="KOG2920">
    <property type="taxonomic scope" value="Eukaryota"/>
</dbReference>
<protein>
    <submittedName>
        <fullName evidence="1">Uncharacterized protein</fullName>
    </submittedName>
</protein>
<dbReference type="OrthoDB" id="407325at2759"/>
<feature type="non-terminal residue" evidence="1">
    <location>
        <position position="134"/>
    </location>
</feature>
<dbReference type="InterPro" id="IPR019410">
    <property type="entry name" value="Methyltransf_16"/>
</dbReference>
<dbReference type="RefSeq" id="XP_007415829.1">
    <property type="nucleotide sequence ID" value="XM_007415767.1"/>
</dbReference>
<organism evidence="2">
    <name type="scientific">Melampsora larici-populina (strain 98AG31 / pathotype 3-4-7)</name>
    <name type="common">Poplar leaf rust fungus</name>
    <dbReference type="NCBI Taxonomy" id="747676"/>
    <lineage>
        <taxon>Eukaryota</taxon>
        <taxon>Fungi</taxon>
        <taxon>Dikarya</taxon>
        <taxon>Basidiomycota</taxon>
        <taxon>Pucciniomycotina</taxon>
        <taxon>Pucciniomycetes</taxon>
        <taxon>Pucciniales</taxon>
        <taxon>Melampsoraceae</taxon>
        <taxon>Melampsora</taxon>
    </lineage>
</organism>
<sequence>MVSNPPSQLTSLQAHHIWVSSIYMADLIYASEIDCHDRRILELGAGAGLSSVAAGMYGSPRRVVTSDWPDDQILQILNDNMASNLPDHHLWHVSGHRWGTSPDELLLKAGDTGKPSRFDILLLADVLWYTDSHE</sequence>
<dbReference type="VEuPathDB" id="FungiDB:MELLADRAFT_73094"/>
<dbReference type="Pfam" id="PF10294">
    <property type="entry name" value="Methyltransf_16"/>
    <property type="match status" value="1"/>
</dbReference>
<dbReference type="SUPFAM" id="SSF53335">
    <property type="entry name" value="S-adenosyl-L-methionine-dependent methyltransferases"/>
    <property type="match status" value="1"/>
</dbReference>
<keyword evidence="2" id="KW-1185">Reference proteome</keyword>
<evidence type="ECO:0000313" key="1">
    <source>
        <dbReference type="EMBL" id="EGG00981.1"/>
    </source>
</evidence>
<dbReference type="HOGENOM" id="CLU_1901210_0_0_1"/>
<dbReference type="KEGG" id="mlr:MELLADRAFT_73094"/>
<dbReference type="InterPro" id="IPR029063">
    <property type="entry name" value="SAM-dependent_MTases_sf"/>
</dbReference>